<sequence length="472" mass="54193">MQSIWGIQLGWDEILPDSFMQQSTTYLQQLPSLEGLEIRRYVMQHNYITAELHGFSDASEQAYAAAVYVRTTSVEGVKCNLIAAKSKVAPLEKISLPRLELCGAILLAKLMVKVERALKRKFDAKICWTDSTIVRDWIHAAPQRWQTFIAIRVTKIQNHFDPNQWHHISGKINPADVASRGITAEILVRDKLWWHVPSFLLLEDYSAELSVPPTAVIIEAVHEARKIPVHHVKVNAAFMERYSSLKKLEKHTAVWKRFMEYLKLKRYNNLNMLKVTIDTEELQQALLLWVNTAQRLEYSAEIKALEVQEHVSAKSNILALNPFLDAKGLLRVGGRLCNAQLPFDRKHPLLLPAKGHLTTLIVRHIHQQQFHAGLQLTLYTVQQRFWIPRGKEFVQGEIRKCTRCFRFSQNQQNQLMGDLPAARLVPSIPFNKTGVDYGGPFTLGPMKIRSNKTYKATKKIYCSSWEAKSHFQ</sequence>
<dbReference type="Proteomes" id="UP000708208">
    <property type="component" value="Unassembled WGS sequence"/>
</dbReference>
<dbReference type="InterPro" id="IPR041588">
    <property type="entry name" value="Integrase_H2C2"/>
</dbReference>
<evidence type="ECO:0000259" key="1">
    <source>
        <dbReference type="Pfam" id="PF17921"/>
    </source>
</evidence>
<dbReference type="EMBL" id="CAJVCH010093244">
    <property type="protein sequence ID" value="CAG7722869.1"/>
    <property type="molecule type" value="Genomic_DNA"/>
</dbReference>
<accession>A0A8J2NWN3</accession>
<organism evidence="2 3">
    <name type="scientific">Allacma fusca</name>
    <dbReference type="NCBI Taxonomy" id="39272"/>
    <lineage>
        <taxon>Eukaryota</taxon>
        <taxon>Metazoa</taxon>
        <taxon>Ecdysozoa</taxon>
        <taxon>Arthropoda</taxon>
        <taxon>Hexapoda</taxon>
        <taxon>Collembola</taxon>
        <taxon>Symphypleona</taxon>
        <taxon>Sminthuridae</taxon>
        <taxon>Allacma</taxon>
    </lineage>
</organism>
<name>A0A8J2NWN3_9HEXA</name>
<dbReference type="PANTHER" id="PTHR47331">
    <property type="entry name" value="PHD-TYPE DOMAIN-CONTAINING PROTEIN"/>
    <property type="match status" value="1"/>
</dbReference>
<dbReference type="OrthoDB" id="8057024at2759"/>
<comment type="caution">
    <text evidence="2">The sequence shown here is derived from an EMBL/GenBank/DDBJ whole genome shotgun (WGS) entry which is preliminary data.</text>
</comment>
<gene>
    <name evidence="2" type="ORF">AFUS01_LOCUS11979</name>
</gene>
<keyword evidence="3" id="KW-1185">Reference proteome</keyword>
<proteinExistence type="predicted"/>
<dbReference type="Pfam" id="PF05380">
    <property type="entry name" value="Peptidase_A17"/>
    <property type="match status" value="1"/>
</dbReference>
<evidence type="ECO:0000313" key="3">
    <source>
        <dbReference type="Proteomes" id="UP000708208"/>
    </source>
</evidence>
<dbReference type="InterPro" id="IPR008042">
    <property type="entry name" value="Retrotrans_Pao"/>
</dbReference>
<reference evidence="2" key="1">
    <citation type="submission" date="2021-06" db="EMBL/GenBank/DDBJ databases">
        <authorList>
            <person name="Hodson N. C."/>
            <person name="Mongue J. A."/>
            <person name="Jaron S. K."/>
        </authorList>
    </citation>
    <scope>NUCLEOTIDE SEQUENCE</scope>
</reference>
<dbReference type="AlphaFoldDB" id="A0A8J2NWN3"/>
<feature type="domain" description="Integrase zinc-binding" evidence="1">
    <location>
        <begin position="357"/>
        <end position="407"/>
    </location>
</feature>
<evidence type="ECO:0000313" key="2">
    <source>
        <dbReference type="EMBL" id="CAG7722869.1"/>
    </source>
</evidence>
<dbReference type="Pfam" id="PF17921">
    <property type="entry name" value="Integrase_H2C2"/>
    <property type="match status" value="1"/>
</dbReference>
<protein>
    <recommendedName>
        <fullName evidence="1">Integrase zinc-binding domain-containing protein</fullName>
    </recommendedName>
</protein>